<dbReference type="PANTHER" id="PTHR43642">
    <property type="entry name" value="HYBRID SIGNAL TRANSDUCTION HISTIDINE KINASE G"/>
    <property type="match status" value="1"/>
</dbReference>
<feature type="domain" description="GGDEF" evidence="3">
    <location>
        <begin position="1461"/>
        <end position="1595"/>
    </location>
</feature>
<proteinExistence type="predicted"/>
<dbReference type="InterPro" id="IPR000719">
    <property type="entry name" value="Prot_kinase_dom"/>
</dbReference>
<evidence type="ECO:0000313" key="4">
    <source>
        <dbReference type="EMBL" id="MDR7277568.1"/>
    </source>
</evidence>
<dbReference type="RefSeq" id="WP_310369951.1">
    <property type="nucleotide sequence ID" value="NZ_JAVDYB010000001.1"/>
</dbReference>
<dbReference type="PANTHER" id="PTHR43642:SF1">
    <property type="entry name" value="HYBRID SIGNAL TRANSDUCTION HISTIDINE KINASE G"/>
    <property type="match status" value="1"/>
</dbReference>
<organism evidence="4 5">
    <name type="scientific">Catenuloplanes atrovinosus</name>
    <dbReference type="NCBI Taxonomy" id="137266"/>
    <lineage>
        <taxon>Bacteria</taxon>
        <taxon>Bacillati</taxon>
        <taxon>Actinomycetota</taxon>
        <taxon>Actinomycetes</taxon>
        <taxon>Micromonosporales</taxon>
        <taxon>Micromonosporaceae</taxon>
        <taxon>Catenuloplanes</taxon>
    </lineage>
</organism>
<gene>
    <name evidence="4" type="ORF">J2S41_004346</name>
</gene>
<dbReference type="InterPro" id="IPR053159">
    <property type="entry name" value="Hybrid_Histidine_Kinase"/>
</dbReference>
<dbReference type="FunFam" id="3.30.70.270:FF:000001">
    <property type="entry name" value="Diguanylate cyclase domain protein"/>
    <property type="match status" value="1"/>
</dbReference>
<dbReference type="InterPro" id="IPR029787">
    <property type="entry name" value="Nucleotide_cyclase"/>
</dbReference>
<dbReference type="SUPFAM" id="SSF52540">
    <property type="entry name" value="P-loop containing nucleoside triphosphate hydrolases"/>
    <property type="match status" value="1"/>
</dbReference>
<dbReference type="PROSITE" id="PS50887">
    <property type="entry name" value="GGDEF"/>
    <property type="match status" value="1"/>
</dbReference>
<dbReference type="Proteomes" id="UP001183643">
    <property type="component" value="Unassembled WGS sequence"/>
</dbReference>
<dbReference type="GO" id="GO:0004672">
    <property type="term" value="F:protein kinase activity"/>
    <property type="evidence" value="ECO:0007669"/>
    <property type="project" value="InterPro"/>
</dbReference>
<dbReference type="InterPro" id="IPR000160">
    <property type="entry name" value="GGDEF_dom"/>
</dbReference>
<dbReference type="Pfam" id="PF00069">
    <property type="entry name" value="Pkinase"/>
    <property type="match status" value="1"/>
</dbReference>
<dbReference type="SUPFAM" id="SSF56112">
    <property type="entry name" value="Protein kinase-like (PK-like)"/>
    <property type="match status" value="1"/>
</dbReference>
<dbReference type="SMART" id="SM00220">
    <property type="entry name" value="S_TKc"/>
    <property type="match status" value="1"/>
</dbReference>
<evidence type="ECO:0000259" key="2">
    <source>
        <dbReference type="PROSITE" id="PS50011"/>
    </source>
</evidence>
<evidence type="ECO:0000259" key="3">
    <source>
        <dbReference type="PROSITE" id="PS50887"/>
    </source>
</evidence>
<dbReference type="Gene3D" id="3.30.450.40">
    <property type="match status" value="1"/>
</dbReference>
<dbReference type="Pfam" id="PF00990">
    <property type="entry name" value="GGDEF"/>
    <property type="match status" value="1"/>
</dbReference>
<dbReference type="SMART" id="SM00065">
    <property type="entry name" value="GAF"/>
    <property type="match status" value="1"/>
</dbReference>
<name>A0AAE3YPE4_9ACTN</name>
<accession>A0AAE3YPE4</accession>
<dbReference type="InterPro" id="IPR027417">
    <property type="entry name" value="P-loop_NTPase"/>
</dbReference>
<keyword evidence="5" id="KW-1185">Reference proteome</keyword>
<dbReference type="SUPFAM" id="SSF55073">
    <property type="entry name" value="Nucleotide cyclase"/>
    <property type="match status" value="1"/>
</dbReference>
<comment type="caution">
    <text evidence="4">The sequence shown here is derived from an EMBL/GenBank/DDBJ whole genome shotgun (WGS) entry which is preliminary data.</text>
</comment>
<dbReference type="InterPro" id="IPR011009">
    <property type="entry name" value="Kinase-like_dom_sf"/>
</dbReference>
<protein>
    <submittedName>
        <fullName evidence="4">Diguanylate cyclase (GGDEF)-like protein</fullName>
    </submittedName>
</protein>
<dbReference type="NCBIfam" id="TIGR00254">
    <property type="entry name" value="GGDEF"/>
    <property type="match status" value="1"/>
</dbReference>
<dbReference type="Gene3D" id="3.40.50.300">
    <property type="entry name" value="P-loop containing nucleotide triphosphate hydrolases"/>
    <property type="match status" value="1"/>
</dbReference>
<evidence type="ECO:0000313" key="5">
    <source>
        <dbReference type="Proteomes" id="UP001183643"/>
    </source>
</evidence>
<dbReference type="EMBL" id="JAVDYB010000001">
    <property type="protein sequence ID" value="MDR7277568.1"/>
    <property type="molecule type" value="Genomic_DNA"/>
</dbReference>
<dbReference type="PROSITE" id="PS50011">
    <property type="entry name" value="PROTEIN_KINASE_DOM"/>
    <property type="match status" value="1"/>
</dbReference>
<reference evidence="4" key="1">
    <citation type="submission" date="2023-07" db="EMBL/GenBank/DDBJ databases">
        <title>Sequencing the genomes of 1000 actinobacteria strains.</title>
        <authorList>
            <person name="Klenk H.-P."/>
        </authorList>
    </citation>
    <scope>NUCLEOTIDE SEQUENCE</scope>
    <source>
        <strain evidence="4">DSM 44707</strain>
    </source>
</reference>
<dbReference type="InterPro" id="IPR043128">
    <property type="entry name" value="Rev_trsase/Diguanyl_cyclase"/>
</dbReference>
<feature type="domain" description="Protein kinase" evidence="2">
    <location>
        <begin position="1"/>
        <end position="249"/>
    </location>
</feature>
<dbReference type="SMART" id="SM00267">
    <property type="entry name" value="GGDEF"/>
    <property type="match status" value="1"/>
</dbReference>
<dbReference type="CDD" id="cd14014">
    <property type="entry name" value="STKc_PknB_like"/>
    <property type="match status" value="1"/>
</dbReference>
<dbReference type="SUPFAM" id="SSF55781">
    <property type="entry name" value="GAF domain-like"/>
    <property type="match status" value="1"/>
</dbReference>
<sequence>MRDGVVYDSERTSIVRVAGEPGVLIKTPRGPQAARRAGHERAILHRLAGLPRVQQAAPVDVRDDQVAIAGYDAPTLAESCAGRPMPAEELVRFATELAEVVADVHARGVVHKDINPANILAEGTPRRPILIDFDLATTFAEERPGFTHHSEITGTLPYLAPEQTGRTGWPVDQRADLYALGATLYELATGAPPFGRDGDPLDLIRHHLATVPAPPEDAGPQFAAIVARLLEKEPGRRYQSAEGLLHDLRRMAAEPGAVFPPGGHDFPARLVPPGRLVGRDEELETLRGAFRDAVAGRTRCVLVSGSPGVGKSSLIDQLRPTVTGAGGWFVSAAFDALRRGADVSPVRLAVAAIARLLLAEPEEELIEARWRLRDALGIEAGLLVAIVPEFQAVLGIPAGGSAVDPRTATARLARAGLKLLQAVARPDRPVVLVLDGMQWSGPAPLSLIDEVLGAEELTGLLLVGTYRDADLDAAHPLTALLHRWRDMPDPPVRLELSNLGDADTGALLAELLRLPAHDGAGLAAAVHARTGGNPFDTVVLVNALRREGVLTPGPGGWRWDPEALRRHIGDGDVLSLLGARIAALPEDTAELVADLSCLGGHLSGGVLAVLADGDPERALGPALEDGLLVAAPDGGVRFRHDRVRQAAYTGRDAADRRARHLRLARRLAAEPGCDGLAAEQYQLVAADVTDPAERRRAVGLLVAAAGHARLVSNYAATEKLLAAAAGLVRGDGPDDDGLRLAIDVERHAALIGLARLDEADAVYQAVRAAAPPLRLAPAATLQAGSLTRRGRAAEACDLGLAVLAALGHPVPDGPDLAEAVHTGVDLVSAWASTPDGLPENTDPGTAAAGLLINQMLLSAYLARPAVVPWLVSEAVRLRVRGGPCRELIGPVGHVMFLTVLARDDYRTGYLAALEVLAESEAHGYEPATSQARYLCATSALPWFEPLEEALRQLRRAREGLLRAGDQVLAGITYWVSASMLMDCGATLDELATEVDHGLALAARTGNDLIAGGLICWRQLVHALRNTGSLDDGEFSAAGHLARVRHVPIAAAHLLFAEALVAAILGDDDALERATSVEDAMTVGVATPLSQLGCLLRCLALTGRLRRPGEPRRPQLLAELDRHRFWLAARAAQGPANLAHLHLLIEAERAAVDADFDSAIRFYDEALHLAGSRRPWHRALIAERAGRYHLGEGLRHAGERLITDAFHRYGEWGATGVCARLAAAYPFLRDAGRRTPGGSTVITSDAVDLLAVLRASQALSSTTRVGRLQERVAEVLTALTGATGVRLVLRDVESGGWFLLDADEDVVPLAEAAGRLPVTAIRYAQRTGVPLLIGDTSDDDRFRGDAYLRSLPGCSMLIVPILSRGEPRGMLVLESRHGRNAFAVNGIDAVQLIAGQLSVSLDNALLYASLERKVAERTEALRAANEQLEMLAVTDPLTGLANRRRLTEVLEEAWRRSVRPGMPLAVALIDIDRFKLLNDFYGHQAGDECLRQVARTLVRAVRDTDTVARFGGEEFVAVLPGADRETAVVVAERMRAAVAALAHEHELSEHGVVTVSVGVAAAVPDRVGRHESLIKLADEALYAAKRDGRNRVVAHG</sequence>
<dbReference type="GO" id="GO:0005524">
    <property type="term" value="F:ATP binding"/>
    <property type="evidence" value="ECO:0007669"/>
    <property type="project" value="InterPro"/>
</dbReference>
<dbReference type="InterPro" id="IPR041664">
    <property type="entry name" value="AAA_16"/>
</dbReference>
<comment type="subcellular location">
    <subcellularLocation>
        <location evidence="1">Membrane</location>
        <topology evidence="1">Single-pass membrane protein</topology>
    </subcellularLocation>
</comment>
<evidence type="ECO:0000256" key="1">
    <source>
        <dbReference type="ARBA" id="ARBA00004167"/>
    </source>
</evidence>
<dbReference type="Pfam" id="PF01590">
    <property type="entry name" value="GAF"/>
    <property type="match status" value="1"/>
</dbReference>
<dbReference type="GO" id="GO:0016020">
    <property type="term" value="C:membrane"/>
    <property type="evidence" value="ECO:0007669"/>
    <property type="project" value="UniProtKB-SubCell"/>
</dbReference>
<dbReference type="Gene3D" id="1.10.510.10">
    <property type="entry name" value="Transferase(Phosphotransferase) domain 1"/>
    <property type="match status" value="1"/>
</dbReference>
<dbReference type="CDD" id="cd01949">
    <property type="entry name" value="GGDEF"/>
    <property type="match status" value="1"/>
</dbReference>
<dbReference type="InterPro" id="IPR029016">
    <property type="entry name" value="GAF-like_dom_sf"/>
</dbReference>
<dbReference type="Pfam" id="PF13191">
    <property type="entry name" value="AAA_16"/>
    <property type="match status" value="1"/>
</dbReference>
<dbReference type="Gene3D" id="3.30.70.270">
    <property type="match status" value="1"/>
</dbReference>
<dbReference type="InterPro" id="IPR003018">
    <property type="entry name" value="GAF"/>
</dbReference>